<sequence>MNFIKENEIVGKENLHHHHRLRDVNRMNYTGEVSPLTVFDNHRRVLRRLRHQHSIIAIAREHDPGCTLQGTTSPGTVPDLARRVGSSAAMTHGPAPEPARLALSAHAVNTEPTRRNIETCKGRESYRGSWFSFSPGSSGSSFNTLGRISVIAGLVYILGIDARYRSIDRARRPRPAPRSIRTGPNAG</sequence>
<evidence type="ECO:0000313" key="2">
    <source>
        <dbReference type="Proteomes" id="UP000299102"/>
    </source>
</evidence>
<protein>
    <submittedName>
        <fullName evidence="1">Uncharacterized protein</fullName>
    </submittedName>
</protein>
<organism evidence="1 2">
    <name type="scientific">Eumeta variegata</name>
    <name type="common">Bagworm moth</name>
    <name type="synonym">Eumeta japonica</name>
    <dbReference type="NCBI Taxonomy" id="151549"/>
    <lineage>
        <taxon>Eukaryota</taxon>
        <taxon>Metazoa</taxon>
        <taxon>Ecdysozoa</taxon>
        <taxon>Arthropoda</taxon>
        <taxon>Hexapoda</taxon>
        <taxon>Insecta</taxon>
        <taxon>Pterygota</taxon>
        <taxon>Neoptera</taxon>
        <taxon>Endopterygota</taxon>
        <taxon>Lepidoptera</taxon>
        <taxon>Glossata</taxon>
        <taxon>Ditrysia</taxon>
        <taxon>Tineoidea</taxon>
        <taxon>Psychidae</taxon>
        <taxon>Oiketicinae</taxon>
        <taxon>Eumeta</taxon>
    </lineage>
</organism>
<comment type="caution">
    <text evidence="1">The sequence shown here is derived from an EMBL/GenBank/DDBJ whole genome shotgun (WGS) entry which is preliminary data.</text>
</comment>
<name>A0A4C1Y322_EUMVA</name>
<evidence type="ECO:0000313" key="1">
    <source>
        <dbReference type="EMBL" id="GBP69374.1"/>
    </source>
</evidence>
<gene>
    <name evidence="1" type="ORF">EVAR_54793_1</name>
</gene>
<reference evidence="1 2" key="1">
    <citation type="journal article" date="2019" name="Commun. Biol.">
        <title>The bagworm genome reveals a unique fibroin gene that provides high tensile strength.</title>
        <authorList>
            <person name="Kono N."/>
            <person name="Nakamura H."/>
            <person name="Ohtoshi R."/>
            <person name="Tomita M."/>
            <person name="Numata K."/>
            <person name="Arakawa K."/>
        </authorList>
    </citation>
    <scope>NUCLEOTIDE SEQUENCE [LARGE SCALE GENOMIC DNA]</scope>
</reference>
<dbReference type="EMBL" id="BGZK01001039">
    <property type="protein sequence ID" value="GBP69374.1"/>
    <property type="molecule type" value="Genomic_DNA"/>
</dbReference>
<dbReference type="AlphaFoldDB" id="A0A4C1Y322"/>
<accession>A0A4C1Y322</accession>
<dbReference type="Proteomes" id="UP000299102">
    <property type="component" value="Unassembled WGS sequence"/>
</dbReference>
<proteinExistence type="predicted"/>
<keyword evidence="2" id="KW-1185">Reference proteome</keyword>